<evidence type="ECO:0000259" key="1">
    <source>
        <dbReference type="Pfam" id="PF03070"/>
    </source>
</evidence>
<evidence type="ECO:0000313" key="2">
    <source>
        <dbReference type="EMBL" id="BFH73758.1"/>
    </source>
</evidence>
<dbReference type="PANTHER" id="PTHR43198">
    <property type="entry name" value="BIFUNCTIONAL TH2 PROTEIN"/>
    <property type="match status" value="1"/>
</dbReference>
<dbReference type="InterPro" id="IPR004305">
    <property type="entry name" value="Thiaminase-2/PQQC"/>
</dbReference>
<dbReference type="EMBL" id="AP031322">
    <property type="protein sequence ID" value="BFH73758.1"/>
    <property type="molecule type" value="Genomic_DNA"/>
</dbReference>
<dbReference type="GO" id="GO:0005829">
    <property type="term" value="C:cytosol"/>
    <property type="evidence" value="ECO:0007669"/>
    <property type="project" value="TreeGrafter"/>
</dbReference>
<dbReference type="Gene3D" id="1.20.910.10">
    <property type="entry name" value="Heme oxygenase-like"/>
    <property type="match status" value="1"/>
</dbReference>
<gene>
    <name evidence="2" type="ORF">SJAV_17020</name>
</gene>
<reference evidence="2" key="1">
    <citation type="submission" date="2024-03" db="EMBL/GenBank/DDBJ databases">
        <title>Complete genome sequence of Sulfurisphaera javensis strain KD-1.</title>
        <authorList>
            <person name="Sakai H."/>
            <person name="Nur N."/>
            <person name="Suwanto A."/>
            <person name="Kurosawa N."/>
        </authorList>
    </citation>
    <scope>NUCLEOTIDE SEQUENCE</scope>
    <source>
        <strain evidence="2">KD-1</strain>
    </source>
</reference>
<dbReference type="InterPro" id="IPR016084">
    <property type="entry name" value="Haem_Oase-like_multi-hlx"/>
</dbReference>
<dbReference type="PANTHER" id="PTHR43198:SF2">
    <property type="entry name" value="SI:CH1073-67J19.1-RELATED"/>
    <property type="match status" value="1"/>
</dbReference>
<protein>
    <submittedName>
        <fullName evidence="2">TenA family protein</fullName>
    </submittedName>
</protein>
<proteinExistence type="predicted"/>
<feature type="domain" description="Thiaminase-2/PQQC" evidence="1">
    <location>
        <begin position="11"/>
        <end position="201"/>
    </location>
</feature>
<dbReference type="GeneID" id="92354655"/>
<dbReference type="SUPFAM" id="SSF48613">
    <property type="entry name" value="Heme oxygenase-like"/>
    <property type="match status" value="1"/>
</dbReference>
<dbReference type="KEGG" id="sjv:SJAV_17020"/>
<organism evidence="2">
    <name type="scientific">Sulfurisphaera javensis</name>
    <dbReference type="NCBI Taxonomy" id="2049879"/>
    <lineage>
        <taxon>Archaea</taxon>
        <taxon>Thermoproteota</taxon>
        <taxon>Thermoprotei</taxon>
        <taxon>Sulfolobales</taxon>
        <taxon>Sulfolobaceae</taxon>
        <taxon>Sulfurisphaera</taxon>
    </lineage>
</organism>
<dbReference type="AlphaFoldDB" id="A0AAT9GSD0"/>
<sequence>MLSDFLKENSSWEEYVNHKFVRMMIDGTLPHENFRYYLIQDAKYVEEMLRALFRASALAPIDKAIKLLSVILTTRDKGLETNNYLYSKLNINQEEIKSAKMNDINYSYTRHLNYWAERSWELFLVAWTPCMWGYYEIGKKVVQSNDDLYKAWASFYSSDDYKRRVDIILENLNSISVDKDLALEIFNRSVKYEIGFWDYALSMK</sequence>
<dbReference type="Pfam" id="PF03070">
    <property type="entry name" value="TENA_THI-4"/>
    <property type="match status" value="1"/>
</dbReference>
<dbReference type="InterPro" id="IPR050967">
    <property type="entry name" value="Thiamine_Salvage_TenA"/>
</dbReference>
<name>A0AAT9GSD0_9CREN</name>
<accession>A0AAT9GSD0</accession>
<dbReference type="RefSeq" id="WP_369609325.1">
    <property type="nucleotide sequence ID" value="NZ_AP031322.1"/>
</dbReference>